<gene>
    <name evidence="1" type="primary">dnaX_2</name>
    <name evidence="1" type="ORF">ALP8811_01813</name>
</gene>
<evidence type="ECO:0000313" key="1">
    <source>
        <dbReference type="EMBL" id="SPF76798.1"/>
    </source>
</evidence>
<keyword evidence="1" id="KW-0808">Transferase</keyword>
<reference evidence="1 2" key="1">
    <citation type="submission" date="2018-03" db="EMBL/GenBank/DDBJ databases">
        <authorList>
            <person name="Keele B.F."/>
        </authorList>
    </citation>
    <scope>NUCLEOTIDE SEQUENCE [LARGE SCALE GENOMIC DNA]</scope>
    <source>
        <strain evidence="1 2">CECT 8811</strain>
    </source>
</reference>
<proteinExistence type="predicted"/>
<organism evidence="1 2">
    <name type="scientific">Aliiroseovarius pelagivivens</name>
    <dbReference type="NCBI Taxonomy" id="1639690"/>
    <lineage>
        <taxon>Bacteria</taxon>
        <taxon>Pseudomonadati</taxon>
        <taxon>Pseudomonadota</taxon>
        <taxon>Alphaproteobacteria</taxon>
        <taxon>Rhodobacterales</taxon>
        <taxon>Paracoccaceae</taxon>
        <taxon>Aliiroseovarius</taxon>
    </lineage>
</organism>
<dbReference type="OrthoDB" id="9811073at2"/>
<evidence type="ECO:0000313" key="2">
    <source>
        <dbReference type="Proteomes" id="UP000244911"/>
    </source>
</evidence>
<dbReference type="GO" id="GO:0009360">
    <property type="term" value="C:DNA polymerase III complex"/>
    <property type="evidence" value="ECO:0007669"/>
    <property type="project" value="TreeGrafter"/>
</dbReference>
<sequence>MNTAPEDIPQPDQIEGAPHPREATRLIGQDAAEQAFLTAYNSDRMHHGWLITGPRGVGKATLAWRIARFLLATPADDGGMFAAPAPDTLDISPDHPIAHRIAALSEPGLFLLRRPWDEKAKRLRGEITVDEVRKLKSFFALSSAGGGRRVVIVDVADEMNTNAANALLKLLEEPPEGAVLLLISHQPSRLLPTIRSRCRELRLPPLTPEALSEVMAGLDETPSADDVLRLNELAAGSAGDALRLTHLNGLGLYGDLVQIFQARDFDRPRALKLAESATGKANADRYELILHLFDLFLARLARHGAGFHPAAEAAPGEAACLARLSPHPHAARAWAELQQELSARAGHGRAVNLDPAALILDMVFKINDTAVKLAA</sequence>
<dbReference type="Proteomes" id="UP000244911">
    <property type="component" value="Unassembled WGS sequence"/>
</dbReference>
<name>A0A2R8AL66_9RHOB</name>
<keyword evidence="1" id="KW-0548">Nucleotidyltransferase</keyword>
<dbReference type="EMBL" id="OMOI01000001">
    <property type="protein sequence ID" value="SPF76798.1"/>
    <property type="molecule type" value="Genomic_DNA"/>
</dbReference>
<dbReference type="GO" id="GO:0003887">
    <property type="term" value="F:DNA-directed DNA polymerase activity"/>
    <property type="evidence" value="ECO:0007669"/>
    <property type="project" value="UniProtKB-EC"/>
</dbReference>
<dbReference type="PANTHER" id="PTHR11669:SF8">
    <property type="entry name" value="DNA POLYMERASE III SUBUNIT DELTA"/>
    <property type="match status" value="1"/>
</dbReference>
<dbReference type="RefSeq" id="WP_108856771.1">
    <property type="nucleotide sequence ID" value="NZ_OMOI01000001.1"/>
</dbReference>
<dbReference type="Gene3D" id="3.40.50.300">
    <property type="entry name" value="P-loop containing nucleotide triphosphate hydrolases"/>
    <property type="match status" value="1"/>
</dbReference>
<dbReference type="InterPro" id="IPR027417">
    <property type="entry name" value="P-loop_NTPase"/>
</dbReference>
<dbReference type="SUPFAM" id="SSF52540">
    <property type="entry name" value="P-loop containing nucleoside triphosphate hydrolases"/>
    <property type="match status" value="1"/>
</dbReference>
<keyword evidence="2" id="KW-1185">Reference proteome</keyword>
<dbReference type="InterPro" id="IPR050238">
    <property type="entry name" value="DNA_Rep/Repair_Clamp_Loader"/>
</dbReference>
<dbReference type="NCBIfam" id="NF005677">
    <property type="entry name" value="PRK07471.1"/>
    <property type="match status" value="1"/>
</dbReference>
<dbReference type="Pfam" id="PF13177">
    <property type="entry name" value="DNA_pol3_delta2"/>
    <property type="match status" value="1"/>
</dbReference>
<dbReference type="AlphaFoldDB" id="A0A2R8AL66"/>
<protein>
    <submittedName>
        <fullName evidence="1">DNA polymerase III subunit gamma/tau</fullName>
        <ecNumber evidence="1">2.7.7.7</ecNumber>
    </submittedName>
</protein>
<dbReference type="EC" id="2.7.7.7" evidence="1"/>
<dbReference type="GO" id="GO:0006261">
    <property type="term" value="P:DNA-templated DNA replication"/>
    <property type="evidence" value="ECO:0007669"/>
    <property type="project" value="TreeGrafter"/>
</dbReference>
<accession>A0A2R8AL66</accession>
<dbReference type="PANTHER" id="PTHR11669">
    <property type="entry name" value="REPLICATION FACTOR C / DNA POLYMERASE III GAMMA-TAU SUBUNIT"/>
    <property type="match status" value="1"/>
</dbReference>